<dbReference type="Proteomes" id="UP001590950">
    <property type="component" value="Unassembled WGS sequence"/>
</dbReference>
<evidence type="ECO:0000313" key="1">
    <source>
        <dbReference type="EMBL" id="KAL2044709.1"/>
    </source>
</evidence>
<keyword evidence="2" id="KW-1185">Reference proteome</keyword>
<protein>
    <submittedName>
        <fullName evidence="1">Uncharacterized protein</fullName>
    </submittedName>
</protein>
<dbReference type="EMBL" id="JBEFKJ010000008">
    <property type="protein sequence ID" value="KAL2044709.1"/>
    <property type="molecule type" value="Genomic_DNA"/>
</dbReference>
<evidence type="ECO:0000313" key="2">
    <source>
        <dbReference type="Proteomes" id="UP001590950"/>
    </source>
</evidence>
<organism evidence="1 2">
    <name type="scientific">Stereocaulon virgatum</name>
    <dbReference type="NCBI Taxonomy" id="373712"/>
    <lineage>
        <taxon>Eukaryota</taxon>
        <taxon>Fungi</taxon>
        <taxon>Dikarya</taxon>
        <taxon>Ascomycota</taxon>
        <taxon>Pezizomycotina</taxon>
        <taxon>Lecanoromycetes</taxon>
        <taxon>OSLEUM clade</taxon>
        <taxon>Lecanoromycetidae</taxon>
        <taxon>Lecanorales</taxon>
        <taxon>Lecanorineae</taxon>
        <taxon>Stereocaulaceae</taxon>
        <taxon>Stereocaulon</taxon>
    </lineage>
</organism>
<accession>A0ABR4AGR7</accession>
<gene>
    <name evidence="1" type="ORF">N7G274_002483</name>
</gene>
<proteinExistence type="predicted"/>
<reference evidence="1 2" key="1">
    <citation type="submission" date="2024-09" db="EMBL/GenBank/DDBJ databases">
        <title>Rethinking Asexuality: The Enigmatic Case of Functional Sexual Genes in Lepraria (Stereocaulaceae).</title>
        <authorList>
            <person name="Doellman M."/>
            <person name="Sun Y."/>
            <person name="Barcenas-Pena A."/>
            <person name="Lumbsch H.T."/>
            <person name="Grewe F."/>
        </authorList>
    </citation>
    <scope>NUCLEOTIDE SEQUENCE [LARGE SCALE GENOMIC DNA]</scope>
    <source>
        <strain evidence="1 2">Mercado 3170</strain>
    </source>
</reference>
<comment type="caution">
    <text evidence="1">The sequence shown here is derived from an EMBL/GenBank/DDBJ whole genome shotgun (WGS) entry which is preliminary data.</text>
</comment>
<sequence>MPEQVVQSQRPLRDAIAKVTNDGRDSWEFKGWTTPGTANKPTKMFDTISTDNAVSGIRGVVTHPKGTTKNFTIRHDYDFALGLPSAGKGGKGYHVNVELPDEKYAFSSPTDGEAYFADCVQMLSQRRLHDGDLEAAKWFMKPVKN</sequence>
<name>A0ABR4AGR7_9LECA</name>